<gene>
    <name evidence="2" type="ORF">DCM83_29160</name>
</gene>
<dbReference type="AlphaFoldDB" id="A0AAE9NFU0"/>
<protein>
    <submittedName>
        <fullName evidence="2">Uncharacterized protein</fullName>
    </submittedName>
</protein>
<evidence type="ECO:0000313" key="2">
    <source>
        <dbReference type="EMBL" id="UUO68882.1"/>
    </source>
</evidence>
<accession>A0AAE9NFU0</accession>
<reference evidence="2" key="1">
    <citation type="submission" date="2018-04" db="EMBL/GenBank/DDBJ databases">
        <title>Genomes of Endosymbiotic and Endophytic Bradyrhizobium Publication status.</title>
        <authorList>
            <person name="Guha S."/>
            <person name="Jorrin B."/>
            <person name="Sarkar M."/>
            <person name="Poole P.S."/>
            <person name="DasGupta M."/>
        </authorList>
    </citation>
    <scope>NUCLEOTIDE SEQUENCE</scope>
    <source>
        <strain evidence="2">WBOS16</strain>
    </source>
</reference>
<name>A0AAE9NFU0_9BRAD</name>
<dbReference type="Proteomes" id="UP001058872">
    <property type="component" value="Chromosome"/>
</dbReference>
<evidence type="ECO:0000313" key="3">
    <source>
        <dbReference type="Proteomes" id="UP001058872"/>
    </source>
</evidence>
<feature type="region of interest" description="Disordered" evidence="1">
    <location>
        <begin position="45"/>
        <end position="73"/>
    </location>
</feature>
<proteinExistence type="predicted"/>
<dbReference type="EMBL" id="CP028989">
    <property type="protein sequence ID" value="UUO68882.1"/>
    <property type="molecule type" value="Genomic_DNA"/>
</dbReference>
<evidence type="ECO:0000256" key="1">
    <source>
        <dbReference type="SAM" id="MobiDB-lite"/>
    </source>
</evidence>
<feature type="compositionally biased region" description="Low complexity" evidence="1">
    <location>
        <begin position="45"/>
        <end position="56"/>
    </location>
</feature>
<sequence length="73" mass="8085">MRRSHPESLRGRTLDCFAALAMTWSELRRALDPELRWPSSRYCSGRGSGCDSSVGSLARSHPSVPSGYQAMLE</sequence>
<organism evidence="2 3">
    <name type="scientific">Bradyrhizobium betae</name>
    <dbReference type="NCBI Taxonomy" id="244734"/>
    <lineage>
        <taxon>Bacteria</taxon>
        <taxon>Pseudomonadati</taxon>
        <taxon>Pseudomonadota</taxon>
        <taxon>Alphaproteobacteria</taxon>
        <taxon>Hyphomicrobiales</taxon>
        <taxon>Nitrobacteraceae</taxon>
        <taxon>Bradyrhizobium</taxon>
    </lineage>
</organism>